<comment type="caution">
    <text evidence="1">The sequence shown here is derived from an EMBL/GenBank/DDBJ whole genome shotgun (WGS) entry which is preliminary data.</text>
</comment>
<name>A0ABV6DMG4_9BACL</name>
<organism evidence="1 2">
    <name type="scientific">Paenibacillus chartarius</name>
    <dbReference type="NCBI Taxonomy" id="747481"/>
    <lineage>
        <taxon>Bacteria</taxon>
        <taxon>Bacillati</taxon>
        <taxon>Bacillota</taxon>
        <taxon>Bacilli</taxon>
        <taxon>Bacillales</taxon>
        <taxon>Paenibacillaceae</taxon>
        <taxon>Paenibacillus</taxon>
    </lineage>
</organism>
<dbReference type="Proteomes" id="UP001589776">
    <property type="component" value="Unassembled WGS sequence"/>
</dbReference>
<dbReference type="EMBL" id="JBHLWN010000063">
    <property type="protein sequence ID" value="MFC0213817.1"/>
    <property type="molecule type" value="Genomic_DNA"/>
</dbReference>
<evidence type="ECO:0000313" key="1">
    <source>
        <dbReference type="EMBL" id="MFC0213817.1"/>
    </source>
</evidence>
<dbReference type="RefSeq" id="WP_377471152.1">
    <property type="nucleotide sequence ID" value="NZ_JBHLWN010000063.1"/>
</dbReference>
<accession>A0ABV6DMG4</accession>
<gene>
    <name evidence="1" type="ORF">ACFFK0_15410</name>
</gene>
<evidence type="ECO:0000313" key="2">
    <source>
        <dbReference type="Proteomes" id="UP001589776"/>
    </source>
</evidence>
<keyword evidence="2" id="KW-1185">Reference proteome</keyword>
<evidence type="ECO:0008006" key="3">
    <source>
        <dbReference type="Google" id="ProtNLM"/>
    </source>
</evidence>
<reference evidence="1 2" key="1">
    <citation type="submission" date="2024-09" db="EMBL/GenBank/DDBJ databases">
        <authorList>
            <person name="Sun Q."/>
            <person name="Mori K."/>
        </authorList>
    </citation>
    <scope>NUCLEOTIDE SEQUENCE [LARGE SCALE GENOMIC DNA]</scope>
    <source>
        <strain evidence="1 2">CCM 7759</strain>
    </source>
</reference>
<protein>
    <recommendedName>
        <fullName evidence="3">Transcriptional regulator</fullName>
    </recommendedName>
</protein>
<sequence>MVKERISYGKVEGWLTDLPEWRSRLETLQAQMDHIPGLAQRLELVNIHGKGQKNEAILNEVIRRLQVKEIEIPLLQAKIQVLETAIRGLHADEQQLVEYKYRMNLPTLTAAEKLNITLRSFYRLRRRTLEHLYRIAGGKDSILGLKDDLLDSEAT</sequence>
<proteinExistence type="predicted"/>